<evidence type="ECO:0000256" key="2">
    <source>
        <dbReference type="ARBA" id="ARBA00006058"/>
    </source>
</evidence>
<feature type="signal peptide" evidence="9">
    <location>
        <begin position="1"/>
        <end position="21"/>
    </location>
</feature>
<reference evidence="10" key="1">
    <citation type="submission" date="2014-11" db="EMBL/GenBank/DDBJ databases">
        <authorList>
            <person name="Geib S."/>
        </authorList>
    </citation>
    <scope>NUCLEOTIDE SEQUENCE</scope>
</reference>
<feature type="transmembrane region" description="Helical" evidence="8">
    <location>
        <begin position="247"/>
        <end position="270"/>
    </location>
</feature>
<feature type="region of interest" description="Disordered" evidence="7">
    <location>
        <begin position="218"/>
        <end position="239"/>
    </location>
</feature>
<gene>
    <name evidence="10" type="primary">gM_0</name>
    <name evidence="10" type="ORF">g.9959</name>
</gene>
<evidence type="ECO:0000256" key="6">
    <source>
        <dbReference type="ARBA" id="ARBA00023180"/>
    </source>
</evidence>
<evidence type="ECO:0000256" key="1">
    <source>
        <dbReference type="ARBA" id="ARBA00004141"/>
    </source>
</evidence>
<name>A0A0A1XDY5_ZEUCU</name>
<evidence type="ECO:0000256" key="9">
    <source>
        <dbReference type="SAM" id="SignalP"/>
    </source>
</evidence>
<dbReference type="PANTHER" id="PTHR22730">
    <property type="entry name" value="PROMININ PROM PROTEIN"/>
    <property type="match status" value="1"/>
</dbReference>
<accession>A0A0A1XDY5</accession>
<evidence type="ECO:0000256" key="3">
    <source>
        <dbReference type="ARBA" id="ARBA00022692"/>
    </source>
</evidence>
<feature type="transmembrane region" description="Helical" evidence="8">
    <location>
        <begin position="291"/>
        <end position="314"/>
    </location>
</feature>
<keyword evidence="5 8" id="KW-0472">Membrane</keyword>
<keyword evidence="10" id="KW-0261">Viral envelope protein</keyword>
<dbReference type="GO" id="GO:0016020">
    <property type="term" value="C:membrane"/>
    <property type="evidence" value="ECO:0007669"/>
    <property type="project" value="UniProtKB-SubCell"/>
</dbReference>
<keyword evidence="4 8" id="KW-1133">Transmembrane helix</keyword>
<keyword evidence="3 8" id="KW-0812">Transmembrane</keyword>
<evidence type="ECO:0000313" key="10">
    <source>
        <dbReference type="EMBL" id="JAD09177.1"/>
    </source>
</evidence>
<comment type="subcellular location">
    <subcellularLocation>
        <location evidence="1">Membrane</location>
        <topology evidence="1">Multi-pass membrane protein</topology>
    </subcellularLocation>
</comment>
<sequence length="800" mass="91040">MLILLAGILYFVIMAIKNTNSKRHIQEQQKNSTKGYRGLDHVFGLNYNEFQLQARGTADDLVRNWTATRGAVSDAPKNLCPPKEDITEVNKRVEDINNEFEVLCLGVLEWSEYMRFFYRNMTTCITQTDPGRKLLKTLDFRHFLVKTMQVEKLLDFYRVFSIVDKFFYSFSKLYNSTMDWPVNLESKTKNALSPYFLEITKNLGDKGNQFRSVSTQFDNEQRGDKDMHGANENKNDDKHKSKEPLCIFILDIICYTLLLLITAILLIALLRRCCGKRYRSEARCCNQENGSCLFQLAAFLMFLFLLLVLYPFLWHFVHGAGRYNSECTRDDTNKNERSIEFNEEDQCVDEQTFKKILDDHVDMKINFRLPDNRTAAELNLGTPELQKNAITFKQSARTSKNLDLTNLCEEIKNSTNPKHLTEIYTEMYRYANSDMPEGQWKELSLCNLQSFKTHRIDEYQSSVVFTSGILLATYCNRVVEFFKENYGKITGECLKGIEGVKDGLSKQDKLELSEIIAGLNEMYTKELDGYVDMATDRLVNQVGLCRKISDGSEQTTNCDVNIHLQNVSWSALLILIWLVLPLIPIALYLARLYGYGMSRSSHCSCQERGSKTAAAAPRAKDGRWNTNTLMGEMQRHLYKRFCEDSTTPGAANGQSCACKTGRTGHMQGPKRGKRCLDDGSANYAMKQQANALLLKGKAHTSKALGKANARKSRKAKEIKEQPAPTTSKGLAKVAQIERKKCDCCTNGPSSSMAKSAHRRPRKEIKNVGETLEEIVEERSVSGKNGLDINASIHIISFNQK</sequence>
<evidence type="ECO:0000256" key="4">
    <source>
        <dbReference type="ARBA" id="ARBA00022989"/>
    </source>
</evidence>
<feature type="chain" id="PRO_5001994817" evidence="9">
    <location>
        <begin position="22"/>
        <end position="800"/>
    </location>
</feature>
<dbReference type="AlphaFoldDB" id="A0A0A1XDY5"/>
<dbReference type="InterPro" id="IPR008795">
    <property type="entry name" value="Prominin"/>
</dbReference>
<feature type="compositionally biased region" description="Basic and acidic residues" evidence="7">
    <location>
        <begin position="219"/>
        <end position="239"/>
    </location>
</feature>
<proteinExistence type="inferred from homology"/>
<dbReference type="Pfam" id="PF05478">
    <property type="entry name" value="Prominin"/>
    <property type="match status" value="1"/>
</dbReference>
<organism evidence="10">
    <name type="scientific">Zeugodacus cucurbitae</name>
    <name type="common">Melon fruit fly</name>
    <name type="synonym">Bactrocera cucurbitae</name>
    <dbReference type="NCBI Taxonomy" id="28588"/>
    <lineage>
        <taxon>Eukaryota</taxon>
        <taxon>Metazoa</taxon>
        <taxon>Ecdysozoa</taxon>
        <taxon>Arthropoda</taxon>
        <taxon>Hexapoda</taxon>
        <taxon>Insecta</taxon>
        <taxon>Pterygota</taxon>
        <taxon>Neoptera</taxon>
        <taxon>Endopterygota</taxon>
        <taxon>Diptera</taxon>
        <taxon>Brachycera</taxon>
        <taxon>Muscomorpha</taxon>
        <taxon>Tephritoidea</taxon>
        <taxon>Tephritidae</taxon>
        <taxon>Zeugodacus</taxon>
        <taxon>Zeugodacus</taxon>
    </lineage>
</organism>
<protein>
    <submittedName>
        <fullName evidence="10">Envelope glycoprotein M</fullName>
    </submittedName>
</protein>
<dbReference type="PANTHER" id="PTHR22730:SF1">
    <property type="entry name" value="PROMININ-LIKE PROTEIN"/>
    <property type="match status" value="1"/>
</dbReference>
<feature type="region of interest" description="Disordered" evidence="7">
    <location>
        <begin position="702"/>
        <end position="731"/>
    </location>
</feature>
<keyword evidence="10" id="KW-0946">Virion</keyword>
<comment type="similarity">
    <text evidence="2">Belongs to the prominin family.</text>
</comment>
<feature type="transmembrane region" description="Helical" evidence="8">
    <location>
        <begin position="567"/>
        <end position="590"/>
    </location>
</feature>
<reference evidence="10" key="2">
    <citation type="journal article" date="2015" name="Gigascience">
        <title>Reconstructing a comprehensive transcriptome assembly of a white-pupal translocated strain of the pest fruit fly Bactrocera cucurbitae.</title>
        <authorList>
            <person name="Sim S.B."/>
            <person name="Calla B."/>
            <person name="Hall B."/>
            <person name="DeRego T."/>
            <person name="Geib S.M."/>
        </authorList>
    </citation>
    <scope>NUCLEOTIDE SEQUENCE</scope>
</reference>
<dbReference type="EMBL" id="GBXI01005115">
    <property type="protein sequence ID" value="JAD09177.1"/>
    <property type="molecule type" value="Transcribed_RNA"/>
</dbReference>
<keyword evidence="9" id="KW-0732">Signal</keyword>
<evidence type="ECO:0000256" key="7">
    <source>
        <dbReference type="SAM" id="MobiDB-lite"/>
    </source>
</evidence>
<keyword evidence="6" id="KW-0325">Glycoprotein</keyword>
<evidence type="ECO:0000256" key="5">
    <source>
        <dbReference type="ARBA" id="ARBA00023136"/>
    </source>
</evidence>
<evidence type="ECO:0000256" key="8">
    <source>
        <dbReference type="SAM" id="Phobius"/>
    </source>
</evidence>